<dbReference type="Proteomes" id="UP000053766">
    <property type="component" value="Unassembled WGS sequence"/>
</dbReference>
<dbReference type="GO" id="GO:0005763">
    <property type="term" value="C:mitochondrial small ribosomal subunit"/>
    <property type="evidence" value="ECO:0007669"/>
    <property type="project" value="InterPro"/>
</dbReference>
<comment type="similarity">
    <text evidence="1">Belongs to the universal ribosomal protein uS10 family.</text>
</comment>
<gene>
    <name evidence="2" type="ORF">DICVIV_11063</name>
</gene>
<dbReference type="PROSITE" id="PS51257">
    <property type="entry name" value="PROKAR_LIPOPROTEIN"/>
    <property type="match status" value="1"/>
</dbReference>
<name>A0A0D8XE62_DICVI</name>
<accession>A0A0D8XE62</accession>
<dbReference type="EMBL" id="KN716608">
    <property type="protein sequence ID" value="KJH42935.1"/>
    <property type="molecule type" value="Genomic_DNA"/>
</dbReference>
<dbReference type="AlphaFoldDB" id="A0A0D8XE62"/>
<proteinExistence type="inferred from homology"/>
<organism evidence="2 3">
    <name type="scientific">Dictyocaulus viviparus</name>
    <name type="common">Bovine lungworm</name>
    <dbReference type="NCBI Taxonomy" id="29172"/>
    <lineage>
        <taxon>Eukaryota</taxon>
        <taxon>Metazoa</taxon>
        <taxon>Ecdysozoa</taxon>
        <taxon>Nematoda</taxon>
        <taxon>Chromadorea</taxon>
        <taxon>Rhabditida</taxon>
        <taxon>Rhabditina</taxon>
        <taxon>Rhabditomorpha</taxon>
        <taxon>Strongyloidea</taxon>
        <taxon>Metastrongylidae</taxon>
        <taxon>Dictyocaulus</taxon>
    </lineage>
</organism>
<dbReference type="InterPro" id="IPR040055">
    <property type="entry name" value="Ribosomal_uS10m"/>
</dbReference>
<dbReference type="PANTHER" id="PTHR13334">
    <property type="entry name" value="MITOCHONDRIAL 28S RIBOSOMAL PROTEIN S10"/>
    <property type="match status" value="1"/>
</dbReference>
<evidence type="ECO:0000313" key="3">
    <source>
        <dbReference type="Proteomes" id="UP000053766"/>
    </source>
</evidence>
<keyword evidence="3" id="KW-1185">Reference proteome</keyword>
<protein>
    <submittedName>
        <fullName evidence="2">Uncharacterized protein</fullName>
    </submittedName>
</protein>
<dbReference type="OrthoDB" id="5798791at2759"/>
<evidence type="ECO:0000313" key="2">
    <source>
        <dbReference type="EMBL" id="KJH42935.1"/>
    </source>
</evidence>
<sequence>MRIPILNGIQKAAHSLILISSCGIRSAPRTMPSIMGSSFEAEMPDKLFSSIELEYRGHDPEVLKSYTKFLEISWGMVRNLTGSTASTFLEYIQRNIPEGVGMRVGYTEIQPLPTTISLTEKITSISQMVVWSDNELDEITDEFLSMMLSEQVFLDRWAVDVEEEVAQMNKDSNGNSPVHRVTKCDDTIVSIFEELTHGLDASSQSFLSSVDFMTWHCEPEHNRDASLLFAVRLQVDRIESKKVDRNRLGASARRLLQLVRLFTTRISSSFQISNTSAFATSLCDMLYTFCDSALNIVNVCEQRTVSGLRRAVDDFNEIVVEKLSKSAFETQCSWRNTVKSKQKPFSTPQPTRLRQPLIQIQHRSPGYLLPIDLLKKRRKQYQSCHSFCTRRPVLPSTPLTSKKISSKIRTFGQAERKLDHLADGNRESMNITEDQNDSTIRLARKISKEVIKDLKKRYGNSDLAVLARKISKEVIKDLKKRYGNSDLAVLGI</sequence>
<reference evidence="2 3" key="1">
    <citation type="submission" date="2013-11" db="EMBL/GenBank/DDBJ databases">
        <title>Draft genome of the bovine lungworm Dictyocaulus viviparus.</title>
        <authorList>
            <person name="Mitreva M."/>
        </authorList>
    </citation>
    <scope>NUCLEOTIDE SEQUENCE [LARGE SCALE GENOMIC DNA]</scope>
    <source>
        <strain evidence="2 3">HannoverDv2000</strain>
    </source>
</reference>
<reference evidence="3" key="2">
    <citation type="journal article" date="2016" name="Sci. Rep.">
        <title>Dictyocaulus viviparus genome, variome and transcriptome elucidate lungworm biology and support future intervention.</title>
        <authorList>
            <person name="McNulty S.N."/>
            <person name="Strube C."/>
            <person name="Rosa B.A."/>
            <person name="Martin J.C."/>
            <person name="Tyagi R."/>
            <person name="Choi Y.J."/>
            <person name="Wang Q."/>
            <person name="Hallsworth Pepin K."/>
            <person name="Zhang X."/>
            <person name="Ozersky P."/>
            <person name="Wilson R.K."/>
            <person name="Sternberg P.W."/>
            <person name="Gasser R.B."/>
            <person name="Mitreva M."/>
        </authorList>
    </citation>
    <scope>NUCLEOTIDE SEQUENCE [LARGE SCALE GENOMIC DNA]</scope>
    <source>
        <strain evidence="3">HannoverDv2000</strain>
    </source>
</reference>
<dbReference type="PANTHER" id="PTHR13334:SF4">
    <property type="entry name" value="SMALL RIBOSOMAL SUBUNIT PROTEIN US10M"/>
    <property type="match status" value="1"/>
</dbReference>
<evidence type="ECO:0000256" key="1">
    <source>
        <dbReference type="ARBA" id="ARBA00007102"/>
    </source>
</evidence>
<dbReference type="STRING" id="29172.A0A0D8XE62"/>